<evidence type="ECO:0000313" key="8">
    <source>
        <dbReference type="Proteomes" id="UP001595858"/>
    </source>
</evidence>
<dbReference type="InterPro" id="IPR012074">
    <property type="entry name" value="GAF_ANTAR"/>
</dbReference>
<dbReference type="Gene3D" id="3.30.450.40">
    <property type="match status" value="1"/>
</dbReference>
<dbReference type="Pfam" id="PF03861">
    <property type="entry name" value="ANTAR"/>
    <property type="match status" value="1"/>
</dbReference>
<keyword evidence="3" id="KW-0805">Transcription regulation</keyword>
<dbReference type="EMBL" id="JBHSIY010000013">
    <property type="protein sequence ID" value="MFC4868144.1"/>
    <property type="molecule type" value="Genomic_DNA"/>
</dbReference>
<evidence type="ECO:0000313" key="7">
    <source>
        <dbReference type="EMBL" id="MFC4868144.1"/>
    </source>
</evidence>
<dbReference type="InterPro" id="IPR005561">
    <property type="entry name" value="ANTAR"/>
</dbReference>
<evidence type="ECO:0000256" key="4">
    <source>
        <dbReference type="ARBA" id="ARBA00023163"/>
    </source>
</evidence>
<feature type="domain" description="ANTAR" evidence="6">
    <location>
        <begin position="161"/>
        <end position="222"/>
    </location>
</feature>
<evidence type="ECO:0000256" key="5">
    <source>
        <dbReference type="SAM" id="MobiDB-lite"/>
    </source>
</evidence>
<evidence type="ECO:0000256" key="2">
    <source>
        <dbReference type="ARBA" id="ARBA00022777"/>
    </source>
</evidence>
<dbReference type="SUPFAM" id="SSF55781">
    <property type="entry name" value="GAF domain-like"/>
    <property type="match status" value="1"/>
</dbReference>
<accession>A0ABV9SNX5</accession>
<dbReference type="InterPro" id="IPR036388">
    <property type="entry name" value="WH-like_DNA-bd_sf"/>
</dbReference>
<dbReference type="Pfam" id="PF13185">
    <property type="entry name" value="GAF_2"/>
    <property type="match status" value="1"/>
</dbReference>
<evidence type="ECO:0000256" key="3">
    <source>
        <dbReference type="ARBA" id="ARBA00023015"/>
    </source>
</evidence>
<keyword evidence="1" id="KW-0808">Transferase</keyword>
<keyword evidence="8" id="KW-1185">Reference proteome</keyword>
<proteinExistence type="predicted"/>
<evidence type="ECO:0000259" key="6">
    <source>
        <dbReference type="PROSITE" id="PS50921"/>
    </source>
</evidence>
<dbReference type="Proteomes" id="UP001595858">
    <property type="component" value="Unassembled WGS sequence"/>
</dbReference>
<dbReference type="InterPro" id="IPR029016">
    <property type="entry name" value="GAF-like_dom_sf"/>
</dbReference>
<gene>
    <name evidence="7" type="ORF">ACFPCZ_16020</name>
</gene>
<keyword evidence="2" id="KW-0418">Kinase</keyword>
<evidence type="ECO:0000256" key="1">
    <source>
        <dbReference type="ARBA" id="ARBA00022679"/>
    </source>
</evidence>
<dbReference type="InterPro" id="IPR011006">
    <property type="entry name" value="CheY-like_superfamily"/>
</dbReference>
<comment type="caution">
    <text evidence="7">The sequence shown here is derived from an EMBL/GenBank/DDBJ whole genome shotgun (WGS) entry which is preliminary data.</text>
</comment>
<protein>
    <submittedName>
        <fullName evidence="7">ANTAR domain-containing protein</fullName>
    </submittedName>
</protein>
<dbReference type="SMART" id="SM01012">
    <property type="entry name" value="ANTAR"/>
    <property type="match status" value="1"/>
</dbReference>
<dbReference type="PROSITE" id="PS50921">
    <property type="entry name" value="ANTAR"/>
    <property type="match status" value="1"/>
</dbReference>
<sequence>MSTPPQPERDLATELAALARALQERRDVADVRADIVAAAVRLVPGADHAALSLHERTGLRSAAATSESARRTDTLQYWCRQGPSVQAVDDAAAVRADLHRETRWPEFTPRALDRGVGSVLALPLTQKGAQGALLLFSPAVSAFTADDERIAGLVAAHAGAALAAAHERAHLRAALESREVIGQATGVLMERNRLPAEDAFAALSRASQNTNRKLREVAEHLVRARAADPGAPGRRGGNRSADPAAPPV</sequence>
<dbReference type="RefSeq" id="WP_344144740.1">
    <property type="nucleotide sequence ID" value="NZ_BAAAQI010000011.1"/>
</dbReference>
<dbReference type="SUPFAM" id="SSF52172">
    <property type="entry name" value="CheY-like"/>
    <property type="match status" value="1"/>
</dbReference>
<feature type="region of interest" description="Disordered" evidence="5">
    <location>
        <begin position="224"/>
        <end position="248"/>
    </location>
</feature>
<dbReference type="InterPro" id="IPR003018">
    <property type="entry name" value="GAF"/>
</dbReference>
<dbReference type="PIRSF" id="PIRSF036625">
    <property type="entry name" value="GAF_ANTAR"/>
    <property type="match status" value="1"/>
</dbReference>
<name>A0ABV9SNX5_9ACTN</name>
<organism evidence="7 8">
    <name type="scientific">Streptomonospora arabica</name>
    <dbReference type="NCBI Taxonomy" id="412417"/>
    <lineage>
        <taxon>Bacteria</taxon>
        <taxon>Bacillati</taxon>
        <taxon>Actinomycetota</taxon>
        <taxon>Actinomycetes</taxon>
        <taxon>Streptosporangiales</taxon>
        <taxon>Nocardiopsidaceae</taxon>
        <taxon>Streptomonospora</taxon>
    </lineage>
</organism>
<dbReference type="Gene3D" id="1.10.10.10">
    <property type="entry name" value="Winged helix-like DNA-binding domain superfamily/Winged helix DNA-binding domain"/>
    <property type="match status" value="1"/>
</dbReference>
<reference evidence="8" key="1">
    <citation type="journal article" date="2019" name="Int. J. Syst. Evol. Microbiol.">
        <title>The Global Catalogue of Microorganisms (GCM) 10K type strain sequencing project: providing services to taxonomists for standard genome sequencing and annotation.</title>
        <authorList>
            <consortium name="The Broad Institute Genomics Platform"/>
            <consortium name="The Broad Institute Genome Sequencing Center for Infectious Disease"/>
            <person name="Wu L."/>
            <person name="Ma J."/>
        </authorList>
    </citation>
    <scope>NUCLEOTIDE SEQUENCE [LARGE SCALE GENOMIC DNA]</scope>
    <source>
        <strain evidence="8">CGMCC 4.7304</strain>
    </source>
</reference>
<keyword evidence="4" id="KW-0804">Transcription</keyword>